<feature type="compositionally biased region" description="Polar residues" evidence="5">
    <location>
        <begin position="95"/>
        <end position="115"/>
    </location>
</feature>
<feature type="domain" description="Ubiquitin-like protease family profile" evidence="6">
    <location>
        <begin position="316"/>
        <end position="479"/>
    </location>
</feature>
<accession>A0A1V9XUH1</accession>
<dbReference type="AlphaFoldDB" id="A0A1V9XUH1"/>
<dbReference type="EMBL" id="MNPL01003907">
    <property type="protein sequence ID" value="OQR77129.1"/>
    <property type="molecule type" value="Genomic_DNA"/>
</dbReference>
<dbReference type="GO" id="GO:0080090">
    <property type="term" value="P:regulation of primary metabolic process"/>
    <property type="evidence" value="ECO:0007669"/>
    <property type="project" value="UniProtKB-ARBA"/>
</dbReference>
<evidence type="ECO:0000256" key="3">
    <source>
        <dbReference type="ARBA" id="ARBA00022801"/>
    </source>
</evidence>
<dbReference type="Proteomes" id="UP000192247">
    <property type="component" value="Unassembled WGS sequence"/>
</dbReference>
<evidence type="ECO:0000256" key="2">
    <source>
        <dbReference type="ARBA" id="ARBA00022670"/>
    </source>
</evidence>
<dbReference type="GO" id="GO:0006508">
    <property type="term" value="P:proteolysis"/>
    <property type="evidence" value="ECO:0007669"/>
    <property type="project" value="UniProtKB-KW"/>
</dbReference>
<comment type="caution">
    <text evidence="7">The sequence shown here is derived from an EMBL/GenBank/DDBJ whole genome shotgun (WGS) entry which is preliminary data.</text>
</comment>
<gene>
    <name evidence="7" type="ORF">BIW11_07310</name>
</gene>
<keyword evidence="2 7" id="KW-0645">Protease</keyword>
<dbReference type="InParanoid" id="A0A1V9XUH1"/>
<dbReference type="GO" id="GO:0016926">
    <property type="term" value="P:protein desumoylation"/>
    <property type="evidence" value="ECO:0007669"/>
    <property type="project" value="TreeGrafter"/>
</dbReference>
<dbReference type="OrthoDB" id="6428410at2759"/>
<dbReference type="InterPro" id="IPR003653">
    <property type="entry name" value="Peptidase_C48_C"/>
</dbReference>
<organism evidence="7 8">
    <name type="scientific">Tropilaelaps mercedesae</name>
    <dbReference type="NCBI Taxonomy" id="418985"/>
    <lineage>
        <taxon>Eukaryota</taxon>
        <taxon>Metazoa</taxon>
        <taxon>Ecdysozoa</taxon>
        <taxon>Arthropoda</taxon>
        <taxon>Chelicerata</taxon>
        <taxon>Arachnida</taxon>
        <taxon>Acari</taxon>
        <taxon>Parasitiformes</taxon>
        <taxon>Mesostigmata</taxon>
        <taxon>Gamasina</taxon>
        <taxon>Dermanyssoidea</taxon>
        <taxon>Laelapidae</taxon>
        <taxon>Tropilaelaps</taxon>
    </lineage>
</organism>
<sequence length="509" mass="58756">MKEKDMGNEQSGRPNGPRYVLALMTEAVLPRTDNYILNRLGEWAAQQTRTPVPRVLDTTEGVGPANGDERDDDVQIIGEDPPPPRKHRYSEAFGLTSSASYGTRTPRSNKVTPVSPSRDRSRFASYHKLPDIPNMDRGTYLEVLKRKLPNMYKKQAVNFKRISPRRADGMENGVSPRKSALMLVPISNLLDYGARKTLATQTECSPIVIDDGDSDNRLEPVQHSTRVLSGSDSWLQLFQKELEKLEVDRSRETAAKQRRVTEVAENRRKLQARISQPNLSDLAPQTPPLNSEMRACIDKALQILDDNRLIVEKFKLRITRGDLRKLEGLNWLNDSIINFYFAMLADRSERNENLPNVYSFSTFFYERLRLEGFKGVQRWTKRVDVFSKNILLIPVHLDMHWCLAVIDFRRMTIEYYDSMGGDNDECLARLLHWVQEESLDKRKVQFNTDGWVTANRKDIPQQQNGCDCGMFACRFAEYVTRGAKINFTQKDMGYFRMRTMFEILEKRLL</sequence>
<dbReference type="GO" id="GO:0005634">
    <property type="term" value="C:nucleus"/>
    <property type="evidence" value="ECO:0007669"/>
    <property type="project" value="TreeGrafter"/>
</dbReference>
<dbReference type="PROSITE" id="PS50600">
    <property type="entry name" value="ULP_PROTEASE"/>
    <property type="match status" value="1"/>
</dbReference>
<evidence type="ECO:0000256" key="4">
    <source>
        <dbReference type="ARBA" id="ARBA00022807"/>
    </source>
</evidence>
<dbReference type="GO" id="GO:0060255">
    <property type="term" value="P:regulation of macromolecule metabolic process"/>
    <property type="evidence" value="ECO:0007669"/>
    <property type="project" value="UniProtKB-ARBA"/>
</dbReference>
<dbReference type="PANTHER" id="PTHR12606">
    <property type="entry name" value="SENTRIN/SUMO-SPECIFIC PROTEASE"/>
    <property type="match status" value="1"/>
</dbReference>
<dbReference type="Pfam" id="PF02902">
    <property type="entry name" value="Peptidase_C48"/>
    <property type="match status" value="1"/>
</dbReference>
<keyword evidence="8" id="KW-1185">Reference proteome</keyword>
<comment type="similarity">
    <text evidence="1">Belongs to the peptidase C48 family.</text>
</comment>
<feature type="region of interest" description="Disordered" evidence="5">
    <location>
        <begin position="55"/>
        <end position="121"/>
    </location>
</feature>
<evidence type="ECO:0000313" key="7">
    <source>
        <dbReference type="EMBL" id="OQR77129.1"/>
    </source>
</evidence>
<evidence type="ECO:0000259" key="6">
    <source>
        <dbReference type="PROSITE" id="PS50600"/>
    </source>
</evidence>
<dbReference type="STRING" id="418985.A0A1V9XUH1"/>
<evidence type="ECO:0000256" key="5">
    <source>
        <dbReference type="SAM" id="MobiDB-lite"/>
    </source>
</evidence>
<dbReference type="GO" id="GO:0016929">
    <property type="term" value="F:deSUMOylase activity"/>
    <property type="evidence" value="ECO:0007669"/>
    <property type="project" value="TreeGrafter"/>
</dbReference>
<keyword evidence="3" id="KW-0378">Hydrolase</keyword>
<protein>
    <submittedName>
        <fullName evidence="7">Sentrin-specific protease 1-like</fullName>
    </submittedName>
</protein>
<proteinExistence type="inferred from homology"/>
<dbReference type="FunFam" id="3.40.395.10:FF:000001">
    <property type="entry name" value="Sentrin-specific protease 1"/>
    <property type="match status" value="1"/>
</dbReference>
<keyword evidence="4" id="KW-0788">Thiol protease</keyword>
<dbReference type="InterPro" id="IPR038765">
    <property type="entry name" value="Papain-like_cys_pep_sf"/>
</dbReference>
<reference evidence="7 8" key="1">
    <citation type="journal article" date="2017" name="Gigascience">
        <title>Draft genome of the honey bee ectoparasitic mite, Tropilaelaps mercedesae, is shaped by the parasitic life history.</title>
        <authorList>
            <person name="Dong X."/>
            <person name="Armstrong S.D."/>
            <person name="Xia D."/>
            <person name="Makepeace B.L."/>
            <person name="Darby A.C."/>
            <person name="Kadowaki T."/>
        </authorList>
    </citation>
    <scope>NUCLEOTIDE SEQUENCE [LARGE SCALE GENOMIC DNA]</scope>
    <source>
        <strain evidence="7">Wuxi-XJTLU</strain>
    </source>
</reference>
<dbReference type="Gene3D" id="3.40.395.10">
    <property type="entry name" value="Adenoviral Proteinase, Chain A"/>
    <property type="match status" value="1"/>
</dbReference>
<dbReference type="SUPFAM" id="SSF54001">
    <property type="entry name" value="Cysteine proteinases"/>
    <property type="match status" value="1"/>
</dbReference>
<evidence type="ECO:0000256" key="1">
    <source>
        <dbReference type="ARBA" id="ARBA00005234"/>
    </source>
</evidence>
<name>A0A1V9XUH1_9ACAR</name>
<dbReference type="PANTHER" id="PTHR12606:SF141">
    <property type="entry name" value="GH15225P-RELATED"/>
    <property type="match status" value="1"/>
</dbReference>
<evidence type="ECO:0000313" key="8">
    <source>
        <dbReference type="Proteomes" id="UP000192247"/>
    </source>
</evidence>